<gene>
    <name evidence="1" type="ORF">BT96DRAFT_830747</name>
</gene>
<organism evidence="1 2">
    <name type="scientific">Gymnopus androsaceus JB14</name>
    <dbReference type="NCBI Taxonomy" id="1447944"/>
    <lineage>
        <taxon>Eukaryota</taxon>
        <taxon>Fungi</taxon>
        <taxon>Dikarya</taxon>
        <taxon>Basidiomycota</taxon>
        <taxon>Agaricomycotina</taxon>
        <taxon>Agaricomycetes</taxon>
        <taxon>Agaricomycetidae</taxon>
        <taxon>Agaricales</taxon>
        <taxon>Marasmiineae</taxon>
        <taxon>Omphalotaceae</taxon>
        <taxon>Gymnopus</taxon>
    </lineage>
</organism>
<feature type="non-terminal residue" evidence="1">
    <location>
        <position position="1"/>
    </location>
</feature>
<sequence length="78" mass="9440">LDHLRRICEYDGLRVVLAMSVDYDLVLAIYNSYTFPYEELIDKEEADVIQLLRKEMPDAFENQQPRWFRPGTQYPDYY</sequence>
<name>A0A6A4H3N3_9AGAR</name>
<dbReference type="Proteomes" id="UP000799118">
    <property type="component" value="Unassembled WGS sequence"/>
</dbReference>
<dbReference type="OrthoDB" id="3266090at2759"/>
<proteinExistence type="predicted"/>
<reference evidence="1" key="1">
    <citation type="journal article" date="2019" name="Environ. Microbiol.">
        <title>Fungal ecological strategies reflected in gene transcription - a case study of two litter decomposers.</title>
        <authorList>
            <person name="Barbi F."/>
            <person name="Kohler A."/>
            <person name="Barry K."/>
            <person name="Baskaran P."/>
            <person name="Daum C."/>
            <person name="Fauchery L."/>
            <person name="Ihrmark K."/>
            <person name="Kuo A."/>
            <person name="LaButti K."/>
            <person name="Lipzen A."/>
            <person name="Morin E."/>
            <person name="Grigoriev I.V."/>
            <person name="Henrissat B."/>
            <person name="Lindahl B."/>
            <person name="Martin F."/>
        </authorList>
    </citation>
    <scope>NUCLEOTIDE SEQUENCE</scope>
    <source>
        <strain evidence="1">JB14</strain>
    </source>
</reference>
<dbReference type="EMBL" id="ML769598">
    <property type="protein sequence ID" value="KAE9392353.1"/>
    <property type="molecule type" value="Genomic_DNA"/>
</dbReference>
<evidence type="ECO:0000313" key="2">
    <source>
        <dbReference type="Proteomes" id="UP000799118"/>
    </source>
</evidence>
<keyword evidence="2" id="KW-1185">Reference proteome</keyword>
<protein>
    <submittedName>
        <fullName evidence="1">Uncharacterized protein</fullName>
    </submittedName>
</protein>
<accession>A0A6A4H3N3</accession>
<dbReference type="AlphaFoldDB" id="A0A6A4H3N3"/>
<evidence type="ECO:0000313" key="1">
    <source>
        <dbReference type="EMBL" id="KAE9392353.1"/>
    </source>
</evidence>